<feature type="transmembrane region" description="Helical" evidence="1">
    <location>
        <begin position="51"/>
        <end position="72"/>
    </location>
</feature>
<feature type="non-terminal residue" evidence="2">
    <location>
        <position position="105"/>
    </location>
</feature>
<evidence type="ECO:0008006" key="4">
    <source>
        <dbReference type="Google" id="ProtNLM"/>
    </source>
</evidence>
<keyword evidence="1" id="KW-1133">Transmembrane helix</keyword>
<organism evidence="2 3">
    <name type="scientific">Drosophila navojoa</name>
    <name type="common">Fruit fly</name>
    <dbReference type="NCBI Taxonomy" id="7232"/>
    <lineage>
        <taxon>Eukaryota</taxon>
        <taxon>Metazoa</taxon>
        <taxon>Ecdysozoa</taxon>
        <taxon>Arthropoda</taxon>
        <taxon>Hexapoda</taxon>
        <taxon>Insecta</taxon>
        <taxon>Pterygota</taxon>
        <taxon>Neoptera</taxon>
        <taxon>Endopterygota</taxon>
        <taxon>Diptera</taxon>
        <taxon>Brachycera</taxon>
        <taxon>Muscomorpha</taxon>
        <taxon>Ephydroidea</taxon>
        <taxon>Drosophilidae</taxon>
        <taxon>Drosophila</taxon>
    </lineage>
</organism>
<reference evidence="2 3" key="1">
    <citation type="journal article" date="2019" name="J. Hered.">
        <title>An Improved Genome Assembly for Drosophila navojoa, the Basal Species in the mojavensis Cluster.</title>
        <authorList>
            <person name="Vanderlinde T."/>
            <person name="Dupim E.G."/>
            <person name="Nazario-Yepiz N.O."/>
            <person name="Carvalho A.B."/>
        </authorList>
    </citation>
    <scope>NUCLEOTIDE SEQUENCE [LARGE SCALE GENOMIC DNA]</scope>
    <source>
        <strain evidence="2">Navoj_Jal97</strain>
        <tissue evidence="2">Whole organism</tissue>
    </source>
</reference>
<name>A0A484ANB2_DRONA</name>
<gene>
    <name evidence="2" type="ORF">AWZ03_015352</name>
</gene>
<evidence type="ECO:0000313" key="2">
    <source>
        <dbReference type="EMBL" id="TDG38226.1"/>
    </source>
</evidence>
<dbReference type="OrthoDB" id="7867995at2759"/>
<accession>A0A484ANB2</accession>
<protein>
    <recommendedName>
        <fullName evidence="4">TLC domain-containing protein</fullName>
    </recommendedName>
</protein>
<sequence length="105" mass="11896">MVHFAIPRSGYYFYLVSEIAITIAILAFVMYHAQTINGGRFAEMRLNDALLGSLILFHDFLIIYWLTFYWQILVRPFTPHNWILLADIKDATTAAPCGVLSPGGT</sequence>
<keyword evidence="1" id="KW-0472">Membrane</keyword>
<dbReference type="AlphaFoldDB" id="A0A484ANB2"/>
<proteinExistence type="predicted"/>
<dbReference type="Proteomes" id="UP000295192">
    <property type="component" value="Unassembled WGS sequence"/>
</dbReference>
<comment type="caution">
    <text evidence="2">The sequence shown here is derived from an EMBL/GenBank/DDBJ whole genome shotgun (WGS) entry which is preliminary data.</text>
</comment>
<feature type="transmembrane region" description="Helical" evidence="1">
    <location>
        <begin position="12"/>
        <end position="31"/>
    </location>
</feature>
<evidence type="ECO:0000256" key="1">
    <source>
        <dbReference type="SAM" id="Phobius"/>
    </source>
</evidence>
<dbReference type="EMBL" id="LSRL02007409">
    <property type="protein sequence ID" value="TDG38226.1"/>
    <property type="molecule type" value="Genomic_DNA"/>
</dbReference>
<keyword evidence="1" id="KW-0812">Transmembrane</keyword>
<keyword evidence="3" id="KW-1185">Reference proteome</keyword>
<evidence type="ECO:0000313" key="3">
    <source>
        <dbReference type="Proteomes" id="UP000295192"/>
    </source>
</evidence>